<reference evidence="2" key="1">
    <citation type="submission" date="2021-01" db="EMBL/GenBank/DDBJ databases">
        <authorList>
            <person name="Corre E."/>
            <person name="Pelletier E."/>
            <person name="Niang G."/>
            <person name="Scheremetjew M."/>
            <person name="Finn R."/>
            <person name="Kale V."/>
            <person name="Holt S."/>
            <person name="Cochrane G."/>
            <person name="Meng A."/>
            <person name="Brown T."/>
            <person name="Cohen L."/>
        </authorList>
    </citation>
    <scope>NUCLEOTIDE SEQUENCE</scope>
    <source>
        <strain evidence="2">Pop2</strain>
    </source>
</reference>
<proteinExistence type="predicted"/>
<gene>
    <name evidence="2" type="ORF">DBRI1063_LOCUS20231</name>
</gene>
<evidence type="ECO:0000256" key="1">
    <source>
        <dbReference type="SAM" id="MobiDB-lite"/>
    </source>
</evidence>
<protein>
    <submittedName>
        <fullName evidence="2">Uncharacterized protein</fullName>
    </submittedName>
</protein>
<name>A0A7S1ZTR5_9STRA</name>
<accession>A0A7S1ZTR5</accession>
<dbReference type="AlphaFoldDB" id="A0A7S1ZTR5"/>
<dbReference type="EMBL" id="HBGN01031404">
    <property type="protein sequence ID" value="CAD9348090.1"/>
    <property type="molecule type" value="Transcribed_RNA"/>
</dbReference>
<organism evidence="2">
    <name type="scientific">Ditylum brightwellii</name>
    <dbReference type="NCBI Taxonomy" id="49249"/>
    <lineage>
        <taxon>Eukaryota</taxon>
        <taxon>Sar</taxon>
        <taxon>Stramenopiles</taxon>
        <taxon>Ochrophyta</taxon>
        <taxon>Bacillariophyta</taxon>
        <taxon>Mediophyceae</taxon>
        <taxon>Lithodesmiophycidae</taxon>
        <taxon>Lithodesmiales</taxon>
        <taxon>Lithodesmiaceae</taxon>
        <taxon>Ditylum</taxon>
    </lineage>
</organism>
<evidence type="ECO:0000313" key="2">
    <source>
        <dbReference type="EMBL" id="CAD9348090.1"/>
    </source>
</evidence>
<feature type="region of interest" description="Disordered" evidence="1">
    <location>
        <begin position="63"/>
        <end position="93"/>
    </location>
</feature>
<sequence length="405" mass="45420">MEETAPAETKDERELQLEKTRLALEKSAEHARLGVLYLWNDITVESGMVTKIIDKVDSADSSLTEKKSSEKKDDNDKPGEVKQNDVKPDDAFESYPEKTSLKKWAEDFCSQLWNRIKDCFGDLPGMASKLKCLAVFVAKQVFVEAAPIIGSADRLLDGLYNTTKSFCERFGVWLASRKVRISSGHPTAIVDGIIQGIDRSLLAGVYEVAKNSVTLGLNIASSGITSMIEPLASVLEMITKIMWRLAEVSIIRTFAKEAKDHYSRKEDENALHKDEARFTEWLLNAVKKVPLIAGMTYASHIVGDKMIFLQMFSKKGDDIISQEEFDRGVKYLDKIKQSGTNLLKNGDFQFDSGDNFVKALLKNMVDPPVRVITLDKPDDVITKEGKSKKGKKTIMQKLRNTLKKK</sequence>